<organism evidence="1">
    <name type="scientific">marine sediment metagenome</name>
    <dbReference type="NCBI Taxonomy" id="412755"/>
    <lineage>
        <taxon>unclassified sequences</taxon>
        <taxon>metagenomes</taxon>
        <taxon>ecological metagenomes</taxon>
    </lineage>
</organism>
<reference evidence="1" key="1">
    <citation type="journal article" date="2015" name="Nature">
        <title>Complex archaea that bridge the gap between prokaryotes and eukaryotes.</title>
        <authorList>
            <person name="Spang A."/>
            <person name="Saw J.H."/>
            <person name="Jorgensen S.L."/>
            <person name="Zaremba-Niedzwiedzka K."/>
            <person name="Martijn J."/>
            <person name="Lind A.E."/>
            <person name="van Eijk R."/>
            <person name="Schleper C."/>
            <person name="Guy L."/>
            <person name="Ettema T.J."/>
        </authorList>
    </citation>
    <scope>NUCLEOTIDE SEQUENCE</scope>
</reference>
<dbReference type="AlphaFoldDB" id="A0A0F9FTH5"/>
<dbReference type="EMBL" id="LAZR01020257">
    <property type="protein sequence ID" value="KKL89543.1"/>
    <property type="molecule type" value="Genomic_DNA"/>
</dbReference>
<gene>
    <name evidence="1" type="ORF">LCGC14_1913610</name>
</gene>
<accession>A0A0F9FTH5</accession>
<name>A0A0F9FTH5_9ZZZZ</name>
<evidence type="ECO:0000313" key="1">
    <source>
        <dbReference type="EMBL" id="KKL89543.1"/>
    </source>
</evidence>
<proteinExistence type="predicted"/>
<protein>
    <submittedName>
        <fullName evidence="1">Uncharacterized protein</fullName>
    </submittedName>
</protein>
<sequence>MPEPFNLEEFRDRMLEKLRNPPPAAGLPPVDGQAPVAGLARLRDIGRRARRRPGLNLGTIRGG</sequence>
<comment type="caution">
    <text evidence="1">The sequence shown here is derived from an EMBL/GenBank/DDBJ whole genome shotgun (WGS) entry which is preliminary data.</text>
</comment>